<protein>
    <submittedName>
        <fullName evidence="3">Uncharacterized protein</fullName>
    </submittedName>
</protein>
<dbReference type="GeneID" id="91463712"/>
<feature type="transmembrane region" description="Helical" evidence="2">
    <location>
        <begin position="53"/>
        <end position="76"/>
    </location>
</feature>
<feature type="region of interest" description="Disordered" evidence="1">
    <location>
        <begin position="1"/>
        <end position="38"/>
    </location>
</feature>
<dbReference type="KEGG" id="sgf:HEP81_04144"/>
<evidence type="ECO:0000313" key="3">
    <source>
        <dbReference type="EMBL" id="QNT94423.1"/>
    </source>
</evidence>
<accession>A0A7H1Q293</accession>
<feature type="compositionally biased region" description="Pro residues" evidence="1">
    <location>
        <begin position="16"/>
        <end position="37"/>
    </location>
</feature>
<name>A0A7H1Q293_9ACTN</name>
<keyword evidence="2" id="KW-0812">Transmembrane</keyword>
<organism evidence="3 4">
    <name type="scientific">Streptomyces griseofuscus</name>
    <dbReference type="NCBI Taxonomy" id="146922"/>
    <lineage>
        <taxon>Bacteria</taxon>
        <taxon>Bacillati</taxon>
        <taxon>Actinomycetota</taxon>
        <taxon>Actinomycetes</taxon>
        <taxon>Kitasatosporales</taxon>
        <taxon>Streptomycetaceae</taxon>
        <taxon>Streptomyces</taxon>
    </lineage>
</organism>
<evidence type="ECO:0000256" key="1">
    <source>
        <dbReference type="SAM" id="MobiDB-lite"/>
    </source>
</evidence>
<gene>
    <name evidence="3" type="ORF">HEP81_04144</name>
</gene>
<keyword evidence="2" id="KW-0472">Membrane</keyword>
<proteinExistence type="predicted"/>
<evidence type="ECO:0000256" key="2">
    <source>
        <dbReference type="SAM" id="Phobius"/>
    </source>
</evidence>
<reference evidence="3 4" key="1">
    <citation type="submission" date="2020-04" db="EMBL/GenBank/DDBJ databases">
        <title>Characterization and engineering of Streptomyces griseofuscus DSM40191 as a potential heterologous host for expression of BGCs.</title>
        <authorList>
            <person name="Gren T."/>
            <person name="Whitford C.M."/>
            <person name="Mohite O.S."/>
            <person name="Joergensen T.S."/>
            <person name="Nielsen J.B."/>
            <person name="Lee S.Y."/>
            <person name="Weber T."/>
        </authorList>
    </citation>
    <scope>NUCLEOTIDE SEQUENCE [LARGE SCALE GENOMIC DNA]</scope>
    <source>
        <strain evidence="3 4">DSM 40191</strain>
    </source>
</reference>
<sequence>MTRNDENRAPLNPGYAIPPPLFPPPPRPLPPEAPVPAPAVVRRRRHRARRVDGAFVSGALTVLSLAGLLVALAVVAV</sequence>
<dbReference type="Proteomes" id="UP000516422">
    <property type="component" value="Chromosome"/>
</dbReference>
<evidence type="ECO:0000313" key="4">
    <source>
        <dbReference type="Proteomes" id="UP000516422"/>
    </source>
</evidence>
<dbReference type="AlphaFoldDB" id="A0A7H1Q293"/>
<keyword evidence="2" id="KW-1133">Transmembrane helix</keyword>
<dbReference type="EMBL" id="CP051006">
    <property type="protein sequence ID" value="QNT94423.1"/>
    <property type="molecule type" value="Genomic_DNA"/>
</dbReference>
<dbReference type="RefSeq" id="WP_051850007.1">
    <property type="nucleotide sequence ID" value="NZ_CP051006.1"/>
</dbReference>